<evidence type="ECO:0000313" key="2">
    <source>
        <dbReference type="EMBL" id="KAK9742217.1"/>
    </source>
</evidence>
<reference evidence="2" key="1">
    <citation type="submission" date="2024-03" db="EMBL/GenBank/DDBJ databases">
        <title>WGS assembly of Saponaria officinalis var. Norfolk2.</title>
        <authorList>
            <person name="Jenkins J."/>
            <person name="Shu S."/>
            <person name="Grimwood J."/>
            <person name="Barry K."/>
            <person name="Goodstein D."/>
            <person name="Schmutz J."/>
            <person name="Leebens-Mack J."/>
            <person name="Osbourn A."/>
        </authorList>
    </citation>
    <scope>NUCLEOTIDE SEQUENCE [LARGE SCALE GENOMIC DNA]</scope>
    <source>
        <strain evidence="2">JIC</strain>
    </source>
</reference>
<evidence type="ECO:0000313" key="3">
    <source>
        <dbReference type="Proteomes" id="UP001443914"/>
    </source>
</evidence>
<evidence type="ECO:0000256" key="1">
    <source>
        <dbReference type="SAM" id="Phobius"/>
    </source>
</evidence>
<proteinExistence type="predicted"/>
<keyword evidence="1" id="KW-0812">Transmembrane</keyword>
<protein>
    <submittedName>
        <fullName evidence="2">Uncharacterized protein</fullName>
    </submittedName>
</protein>
<keyword evidence="1" id="KW-1133">Transmembrane helix</keyword>
<keyword evidence="3" id="KW-1185">Reference proteome</keyword>
<dbReference type="EMBL" id="JBDFQZ010000003">
    <property type="protein sequence ID" value="KAK9742217.1"/>
    <property type="molecule type" value="Genomic_DNA"/>
</dbReference>
<keyword evidence="1" id="KW-0472">Membrane</keyword>
<organism evidence="2 3">
    <name type="scientific">Saponaria officinalis</name>
    <name type="common">Common soapwort</name>
    <name type="synonym">Lychnis saponaria</name>
    <dbReference type="NCBI Taxonomy" id="3572"/>
    <lineage>
        <taxon>Eukaryota</taxon>
        <taxon>Viridiplantae</taxon>
        <taxon>Streptophyta</taxon>
        <taxon>Embryophyta</taxon>
        <taxon>Tracheophyta</taxon>
        <taxon>Spermatophyta</taxon>
        <taxon>Magnoliopsida</taxon>
        <taxon>eudicotyledons</taxon>
        <taxon>Gunneridae</taxon>
        <taxon>Pentapetalae</taxon>
        <taxon>Caryophyllales</taxon>
        <taxon>Caryophyllaceae</taxon>
        <taxon>Caryophylleae</taxon>
        <taxon>Saponaria</taxon>
    </lineage>
</organism>
<comment type="caution">
    <text evidence="2">The sequence shown here is derived from an EMBL/GenBank/DDBJ whole genome shotgun (WGS) entry which is preliminary data.</text>
</comment>
<feature type="transmembrane region" description="Helical" evidence="1">
    <location>
        <begin position="108"/>
        <end position="129"/>
    </location>
</feature>
<sequence>MVVTRGLVEGFGLFSLSCSRNFLDYWIVECGARSPSCRRSISTEDKLYWFALLFTFLRLLSVNTPCSCRSVVQLSRWHVGVVSSAEELDDEARAQSAVLHQHVSDTRCFLFSVTFSSFMLYVIICSYGLECRLPNM</sequence>
<gene>
    <name evidence="2" type="ORF">RND81_03G156500</name>
</gene>
<accession>A0AAW1M8L2</accession>
<name>A0AAW1M8L2_SAPOF</name>
<dbReference type="AlphaFoldDB" id="A0AAW1M8L2"/>
<dbReference type="Proteomes" id="UP001443914">
    <property type="component" value="Unassembled WGS sequence"/>
</dbReference>